<feature type="compositionally biased region" description="Low complexity" evidence="1">
    <location>
        <begin position="328"/>
        <end position="337"/>
    </location>
</feature>
<dbReference type="Pfam" id="PF01764">
    <property type="entry name" value="Lipase_3"/>
    <property type="match status" value="1"/>
</dbReference>
<feature type="compositionally biased region" description="Basic residues" evidence="1">
    <location>
        <begin position="437"/>
        <end position="458"/>
    </location>
</feature>
<feature type="region of interest" description="Disordered" evidence="1">
    <location>
        <begin position="425"/>
        <end position="461"/>
    </location>
</feature>
<reference evidence="3" key="1">
    <citation type="submission" date="2021-01" db="EMBL/GenBank/DDBJ databases">
        <authorList>
            <person name="Eckstrom K.M.E."/>
        </authorList>
    </citation>
    <scope>NUCLEOTIDE SEQUENCE</scope>
    <source>
        <strain evidence="3">UVCC 0001</strain>
    </source>
</reference>
<evidence type="ECO:0000256" key="1">
    <source>
        <dbReference type="SAM" id="MobiDB-lite"/>
    </source>
</evidence>
<dbReference type="SUPFAM" id="SSF53474">
    <property type="entry name" value="alpha/beta-Hydrolases"/>
    <property type="match status" value="1"/>
</dbReference>
<protein>
    <recommendedName>
        <fullName evidence="2">Fungal lipase-type domain-containing protein</fullName>
    </recommendedName>
</protein>
<keyword evidence="4" id="KW-1185">Reference proteome</keyword>
<feature type="region of interest" description="Disordered" evidence="1">
    <location>
        <begin position="324"/>
        <end position="364"/>
    </location>
</feature>
<sequence>MTLSSSQGDLTKMTAPARPMFRPVPQAKNRTLYGTRRLALWVRSLSATSAELARRLWTGSPLARPGALPLAGPGAIPPTLLQSACRHLCVDDEQGLKDLLAATVLSECVYKIQDTDSEGVLRTLRELNGTLPPSLASLERACWAGAHVRHRFMVAESSTTFFVAFMGTKVAADYLTNVNLGKATLDLDDALWSPVAEVAAPRGCRAGCGAGAPRPRRRPRCTAASWTARGACPWRRCTATRARGKRLVLCGHSLGGAVAAISALRLMGRLPRAEAEAVSCFAFAMPAVANATLSRISREAGLDGRIRNYLMPEDPIPRLLTSRAARVRPPQAGAAEPGRGRGRGRARRARPARPAGQHGGRGRARLLARPLSAAASAPLRVAQDFCPVGTQLYITPGRVIPADGGAVETAALRAQAEALRGERLPDATDSPWAGRAGGRRRHRLGARATSRRRPRTRPPRAWTAWRPRGRRAAAAAGIAVTTGSSALALAGRVSGTLANRLRWRSLAEEELAEEEDNADVAAAEDVAAAARLVEGAAAGARTPQARLFPAHRMHLHRSRILDIARGVLGVHAHATGPRAALVRSVEQSLELAPPVESARATASLSVVDPPEQAADAARAAGGWLGPRGMLRADRAGVKPQGKLKLQVCVRGRGLDNVRSAAILGLPRDRHAVSRPGKAPATTVLAAAGDDAADALPLEIHEAARGEPLEELVASITLTSTTDIASLLSAARDCLLGSGPRLAVRLRSDLVDCVAELQLTTGLEPKDAPAAEPEEEILERNPQGMLRASL</sequence>
<dbReference type="PANTHER" id="PTHR47523">
    <property type="entry name" value="F21O3.11 PROTEIN"/>
    <property type="match status" value="1"/>
</dbReference>
<dbReference type="AlphaFoldDB" id="A0AAD9IGI1"/>
<evidence type="ECO:0000313" key="3">
    <source>
        <dbReference type="EMBL" id="KAK2077218.1"/>
    </source>
</evidence>
<dbReference type="GO" id="GO:0006629">
    <property type="term" value="P:lipid metabolic process"/>
    <property type="evidence" value="ECO:0007669"/>
    <property type="project" value="InterPro"/>
</dbReference>
<dbReference type="Proteomes" id="UP001255856">
    <property type="component" value="Unassembled WGS sequence"/>
</dbReference>
<feature type="compositionally biased region" description="Basic residues" evidence="1">
    <location>
        <begin position="340"/>
        <end position="351"/>
    </location>
</feature>
<gene>
    <name evidence="3" type="ORF">QBZ16_004852</name>
</gene>
<dbReference type="InterPro" id="IPR029058">
    <property type="entry name" value="AB_hydrolase_fold"/>
</dbReference>
<organism evidence="3 4">
    <name type="scientific">Prototheca wickerhamii</name>
    <dbReference type="NCBI Taxonomy" id="3111"/>
    <lineage>
        <taxon>Eukaryota</taxon>
        <taxon>Viridiplantae</taxon>
        <taxon>Chlorophyta</taxon>
        <taxon>core chlorophytes</taxon>
        <taxon>Trebouxiophyceae</taxon>
        <taxon>Chlorellales</taxon>
        <taxon>Chlorellaceae</taxon>
        <taxon>Prototheca</taxon>
    </lineage>
</organism>
<dbReference type="EMBL" id="JASFZW010000007">
    <property type="protein sequence ID" value="KAK2077218.1"/>
    <property type="molecule type" value="Genomic_DNA"/>
</dbReference>
<evidence type="ECO:0000259" key="2">
    <source>
        <dbReference type="Pfam" id="PF01764"/>
    </source>
</evidence>
<dbReference type="Gene3D" id="3.40.50.1820">
    <property type="entry name" value="alpha/beta hydrolase"/>
    <property type="match status" value="1"/>
</dbReference>
<proteinExistence type="predicted"/>
<dbReference type="InterPro" id="IPR002921">
    <property type="entry name" value="Fungal_lipase-type"/>
</dbReference>
<evidence type="ECO:0000313" key="4">
    <source>
        <dbReference type="Proteomes" id="UP001255856"/>
    </source>
</evidence>
<comment type="caution">
    <text evidence="3">The sequence shown here is derived from an EMBL/GenBank/DDBJ whole genome shotgun (WGS) entry which is preliminary data.</text>
</comment>
<accession>A0AAD9IGI1</accession>
<feature type="region of interest" description="Disordered" evidence="1">
    <location>
        <begin position="763"/>
        <end position="789"/>
    </location>
</feature>
<name>A0AAD9IGI1_PROWI</name>
<dbReference type="PANTHER" id="PTHR47523:SF1">
    <property type="entry name" value="F21O3.11 PROTEIN"/>
    <property type="match status" value="1"/>
</dbReference>
<feature type="domain" description="Fungal lipase-type" evidence="2">
    <location>
        <begin position="245"/>
        <end position="320"/>
    </location>
</feature>